<dbReference type="Proteomes" id="UP000198534">
    <property type="component" value="Unassembled WGS sequence"/>
</dbReference>
<dbReference type="GO" id="GO:0030288">
    <property type="term" value="C:outer membrane-bounded periplasmic space"/>
    <property type="evidence" value="ECO:0007669"/>
    <property type="project" value="TreeGrafter"/>
</dbReference>
<dbReference type="GO" id="GO:0042834">
    <property type="term" value="F:peptidoglycan binding"/>
    <property type="evidence" value="ECO:0007669"/>
    <property type="project" value="InterPro"/>
</dbReference>
<dbReference type="RefSeq" id="WP_091735993.1">
    <property type="nucleotide sequence ID" value="NZ_FNNQ01000002.1"/>
</dbReference>
<reference evidence="3 4" key="1">
    <citation type="submission" date="2016-10" db="EMBL/GenBank/DDBJ databases">
        <authorList>
            <person name="de Groot N.N."/>
        </authorList>
    </citation>
    <scope>NUCLEOTIDE SEQUENCE [LARGE SCALE GENOMIC DNA]</scope>
    <source>
        <strain evidence="3 4">DSM 45610</strain>
    </source>
</reference>
<dbReference type="GO" id="GO:0009253">
    <property type="term" value="P:peptidoglycan catabolic process"/>
    <property type="evidence" value="ECO:0007669"/>
    <property type="project" value="InterPro"/>
</dbReference>
<dbReference type="InterPro" id="IPR002508">
    <property type="entry name" value="MurNAc-LAA_cat"/>
</dbReference>
<dbReference type="AlphaFoldDB" id="A0A1H2SF68"/>
<accession>A0A1H2SF68</accession>
<keyword evidence="1" id="KW-0378">Hydrolase</keyword>
<sequence length="259" mass="29422">MVKIVVDPGHGGNDLGVVVGDLREKDLTLQLSLRMRGYLMSRYRVHVCMTRTTDRTLSLLERVAYANQLNADFFCSLHINSGGEKGWESYVKSTSTPNAYLTAQHRLHSKVMSLLEPYKIIDRGEKQADFYVLRYTRMPGVLLESLFIDTMKERRYLQNHSFMTTLAHAMGEGVARALQLSSRRAGIVYRIIAGSFLDRDLAVARQRFLRLGGIESIIMNVGLSQKYYQVQAGAFQVRSNAEARLQRIQRMGLTHVFIG</sequence>
<organism evidence="3 4">
    <name type="scientific">Marininema mesophilum</name>
    <dbReference type="NCBI Taxonomy" id="1048340"/>
    <lineage>
        <taxon>Bacteria</taxon>
        <taxon>Bacillati</taxon>
        <taxon>Bacillota</taxon>
        <taxon>Bacilli</taxon>
        <taxon>Bacillales</taxon>
        <taxon>Thermoactinomycetaceae</taxon>
        <taxon>Marininema</taxon>
    </lineage>
</organism>
<evidence type="ECO:0000313" key="4">
    <source>
        <dbReference type="Proteomes" id="UP000198534"/>
    </source>
</evidence>
<dbReference type="STRING" id="1048340.SAMN05444487_102197"/>
<name>A0A1H2SF68_9BACL</name>
<dbReference type="PANTHER" id="PTHR30404:SF0">
    <property type="entry name" value="N-ACETYLMURAMOYL-L-ALANINE AMIDASE AMIC"/>
    <property type="match status" value="1"/>
</dbReference>
<dbReference type="Gene3D" id="3.30.70.1070">
    <property type="entry name" value="Sporulation related repeat"/>
    <property type="match status" value="1"/>
</dbReference>
<dbReference type="Pfam" id="PF01520">
    <property type="entry name" value="Amidase_3"/>
    <property type="match status" value="1"/>
</dbReference>
<protein>
    <submittedName>
        <fullName evidence="3">N-acetylmuramoyl-L-alanine amidase</fullName>
    </submittedName>
</protein>
<proteinExistence type="predicted"/>
<dbReference type="Gene3D" id="3.40.630.40">
    <property type="entry name" value="Zn-dependent exopeptidases"/>
    <property type="match status" value="1"/>
</dbReference>
<dbReference type="CDD" id="cd02696">
    <property type="entry name" value="MurNAc-LAA"/>
    <property type="match status" value="1"/>
</dbReference>
<dbReference type="InterPro" id="IPR050695">
    <property type="entry name" value="N-acetylmuramoyl_amidase_3"/>
</dbReference>
<gene>
    <name evidence="3" type="ORF">SAMN05444487_102197</name>
</gene>
<evidence type="ECO:0000313" key="3">
    <source>
        <dbReference type="EMBL" id="SDW30286.1"/>
    </source>
</evidence>
<dbReference type="PANTHER" id="PTHR30404">
    <property type="entry name" value="N-ACETYLMURAMOYL-L-ALANINE AMIDASE"/>
    <property type="match status" value="1"/>
</dbReference>
<keyword evidence="4" id="KW-1185">Reference proteome</keyword>
<dbReference type="InterPro" id="IPR036680">
    <property type="entry name" value="SPOR-like_sf"/>
</dbReference>
<evidence type="ECO:0000259" key="2">
    <source>
        <dbReference type="PROSITE" id="PS51724"/>
    </source>
</evidence>
<feature type="domain" description="SPOR" evidence="2">
    <location>
        <begin position="183"/>
        <end position="259"/>
    </location>
</feature>
<evidence type="ECO:0000256" key="1">
    <source>
        <dbReference type="ARBA" id="ARBA00022801"/>
    </source>
</evidence>
<dbReference type="SMART" id="SM00646">
    <property type="entry name" value="Ami_3"/>
    <property type="match status" value="1"/>
</dbReference>
<dbReference type="InterPro" id="IPR007730">
    <property type="entry name" value="SPOR-like_dom"/>
</dbReference>
<dbReference type="OrthoDB" id="9763643at2"/>
<dbReference type="PROSITE" id="PS51724">
    <property type="entry name" value="SPOR"/>
    <property type="match status" value="1"/>
</dbReference>
<dbReference type="GO" id="GO:0008745">
    <property type="term" value="F:N-acetylmuramoyl-L-alanine amidase activity"/>
    <property type="evidence" value="ECO:0007669"/>
    <property type="project" value="InterPro"/>
</dbReference>
<dbReference type="EMBL" id="FNNQ01000002">
    <property type="protein sequence ID" value="SDW30286.1"/>
    <property type="molecule type" value="Genomic_DNA"/>
</dbReference>
<dbReference type="SUPFAM" id="SSF53187">
    <property type="entry name" value="Zn-dependent exopeptidases"/>
    <property type="match status" value="1"/>
</dbReference>
<dbReference type="SUPFAM" id="SSF110997">
    <property type="entry name" value="Sporulation related repeat"/>
    <property type="match status" value="1"/>
</dbReference>